<dbReference type="Pfam" id="PF02518">
    <property type="entry name" value="HATPase_c"/>
    <property type="match status" value="1"/>
</dbReference>
<dbReference type="SMART" id="SM00388">
    <property type="entry name" value="HisKA"/>
    <property type="match status" value="1"/>
</dbReference>
<evidence type="ECO:0000256" key="5">
    <source>
        <dbReference type="ARBA" id="ARBA00022777"/>
    </source>
</evidence>
<keyword evidence="4" id="KW-0808">Transferase</keyword>
<dbReference type="SMR" id="Q74A26"/>
<dbReference type="EMBL" id="AE017180">
    <property type="protein sequence ID" value="AAR35938.1"/>
    <property type="molecule type" value="Genomic_DNA"/>
</dbReference>
<dbReference type="Pfam" id="PF00512">
    <property type="entry name" value="HisKA"/>
    <property type="match status" value="1"/>
</dbReference>
<keyword evidence="5 8" id="KW-0418">Kinase</keyword>
<dbReference type="PRINTS" id="PR00344">
    <property type="entry name" value="BCTRLSENSOR"/>
</dbReference>
<evidence type="ECO:0000259" key="7">
    <source>
        <dbReference type="PROSITE" id="PS50109"/>
    </source>
</evidence>
<dbReference type="InterPro" id="IPR036890">
    <property type="entry name" value="HATPase_C_sf"/>
</dbReference>
<evidence type="ECO:0000256" key="1">
    <source>
        <dbReference type="ARBA" id="ARBA00000085"/>
    </source>
</evidence>
<keyword evidence="3" id="KW-0597">Phosphoprotein</keyword>
<dbReference type="FunFam" id="3.30.565.10:FF:000006">
    <property type="entry name" value="Sensor histidine kinase WalK"/>
    <property type="match status" value="1"/>
</dbReference>
<dbReference type="InParanoid" id="Q74A26"/>
<keyword evidence="6" id="KW-0175">Coiled coil</keyword>
<dbReference type="Gene3D" id="3.30.565.10">
    <property type="entry name" value="Histidine kinase-like ATPase, C-terminal domain"/>
    <property type="match status" value="1"/>
</dbReference>
<dbReference type="PANTHER" id="PTHR42878">
    <property type="entry name" value="TWO-COMPONENT HISTIDINE KINASE"/>
    <property type="match status" value="1"/>
</dbReference>
<feature type="coiled-coil region" evidence="6">
    <location>
        <begin position="9"/>
        <end position="36"/>
    </location>
</feature>
<organism evidence="8 9">
    <name type="scientific">Geobacter sulfurreducens (strain ATCC 51573 / DSM 12127 / PCA)</name>
    <dbReference type="NCBI Taxonomy" id="243231"/>
    <lineage>
        <taxon>Bacteria</taxon>
        <taxon>Pseudomonadati</taxon>
        <taxon>Thermodesulfobacteriota</taxon>
        <taxon>Desulfuromonadia</taxon>
        <taxon>Geobacterales</taxon>
        <taxon>Geobacteraceae</taxon>
        <taxon>Geobacter</taxon>
    </lineage>
</organism>
<dbReference type="GO" id="GO:0007234">
    <property type="term" value="P:osmosensory signaling via phosphorelay pathway"/>
    <property type="evidence" value="ECO:0000318"/>
    <property type="project" value="GO_Central"/>
</dbReference>
<sequence>MNDRSHTGEEELRCRVQELEHRVTELTEALDASNRELQTFSYSVSHDLRAPLTIIDGFARALMEDCVEQLDAQGQDYLKRIRIASQRMGNLINGLLNLSRIAREPLCSGTANLSEMVRTIEMELRYLHPERSVLFTIEDGVTAQGDRRMLRTVMDNLLRNAWKFTVARDPAHISFGVCVQEGKTAYFVKDDGAGFDMAFADRLFIPFQRMHQGSEFEGVGIGLATAHRIIQRHGGRIWAEAAPDAGATFYFTLTG</sequence>
<evidence type="ECO:0000313" key="9">
    <source>
        <dbReference type="Proteomes" id="UP000000577"/>
    </source>
</evidence>
<dbReference type="FunFam" id="1.10.287.130:FF:000070">
    <property type="entry name" value="Histidine kinase sensor protein"/>
    <property type="match status" value="1"/>
</dbReference>
<evidence type="ECO:0000313" key="8">
    <source>
        <dbReference type="EMBL" id="AAR35938.1"/>
    </source>
</evidence>
<accession>Q74A26</accession>
<dbReference type="SUPFAM" id="SSF55874">
    <property type="entry name" value="ATPase domain of HSP90 chaperone/DNA topoisomerase II/histidine kinase"/>
    <property type="match status" value="1"/>
</dbReference>
<dbReference type="GO" id="GO:0000155">
    <property type="term" value="F:phosphorelay sensor kinase activity"/>
    <property type="evidence" value="ECO:0007669"/>
    <property type="project" value="InterPro"/>
</dbReference>
<dbReference type="InterPro" id="IPR050351">
    <property type="entry name" value="BphY/WalK/GraS-like"/>
</dbReference>
<evidence type="ECO:0000256" key="2">
    <source>
        <dbReference type="ARBA" id="ARBA00012438"/>
    </source>
</evidence>
<dbReference type="PROSITE" id="PS50109">
    <property type="entry name" value="HIS_KIN"/>
    <property type="match status" value="1"/>
</dbReference>
<dbReference type="EC" id="2.7.13.3" evidence="2"/>
<dbReference type="HOGENOM" id="CLU_000445_89_1_7"/>
<evidence type="ECO:0000256" key="4">
    <source>
        <dbReference type="ARBA" id="ARBA00022679"/>
    </source>
</evidence>
<dbReference type="eggNOG" id="COG4251">
    <property type="taxonomic scope" value="Bacteria"/>
</dbReference>
<reference evidence="8 9" key="1">
    <citation type="journal article" date="2003" name="Science">
        <title>Genome of Geobacter sulfurreducens: metal reduction in subsurface environments.</title>
        <authorList>
            <person name="Methe B.A."/>
            <person name="Nelson K.E."/>
            <person name="Eisen J.A."/>
            <person name="Paulsen I.T."/>
            <person name="Nelson W."/>
            <person name="Heidelberg J.F."/>
            <person name="Wu D."/>
            <person name="Wu M."/>
            <person name="Ward N."/>
            <person name="Beanan M.J."/>
            <person name="Dodson R.J."/>
            <person name="Madupu R."/>
            <person name="Brinkac L.M."/>
            <person name="Daugherty S.C."/>
            <person name="DeBoy R.T."/>
            <person name="Durkin A.S."/>
            <person name="Gwinn M."/>
            <person name="Kolonay J.F."/>
            <person name="Sullivan S.A."/>
            <person name="Haft D.H."/>
            <person name="Selengut J."/>
            <person name="Davidsen T.M."/>
            <person name="Zafar N."/>
            <person name="White O."/>
            <person name="Tran B."/>
            <person name="Romero C."/>
            <person name="Forberger H.A."/>
            <person name="Weidman J."/>
            <person name="Khouri H."/>
            <person name="Feldblyum T.V."/>
            <person name="Utterback T.R."/>
            <person name="Van Aken S.E."/>
            <person name="Lovley D.R."/>
            <person name="Fraser C.M."/>
        </authorList>
    </citation>
    <scope>NUCLEOTIDE SEQUENCE [LARGE SCALE GENOMIC DNA]</scope>
    <source>
        <strain evidence="9">ATCC 51573 / DSM 12127 / PCA</strain>
    </source>
</reference>
<dbReference type="SUPFAM" id="SSF47384">
    <property type="entry name" value="Homodimeric domain of signal transducing histidine kinase"/>
    <property type="match status" value="1"/>
</dbReference>
<comment type="catalytic activity">
    <reaction evidence="1">
        <text>ATP + protein L-histidine = ADP + protein N-phospho-L-histidine.</text>
        <dbReference type="EC" id="2.7.13.3"/>
    </reaction>
</comment>
<keyword evidence="9" id="KW-1185">Reference proteome</keyword>
<dbReference type="AlphaFoldDB" id="Q74A26"/>
<feature type="domain" description="Histidine kinase" evidence="7">
    <location>
        <begin position="43"/>
        <end position="255"/>
    </location>
</feature>
<protein>
    <recommendedName>
        <fullName evidence="2">histidine kinase</fullName>
        <ecNumber evidence="2">2.7.13.3</ecNumber>
    </recommendedName>
</protein>
<dbReference type="SMART" id="SM00387">
    <property type="entry name" value="HATPase_c"/>
    <property type="match status" value="1"/>
</dbReference>
<dbReference type="KEGG" id="gsu:GSU2565"/>
<dbReference type="InterPro" id="IPR005467">
    <property type="entry name" value="His_kinase_dom"/>
</dbReference>
<dbReference type="InterPro" id="IPR003661">
    <property type="entry name" value="HisK_dim/P_dom"/>
</dbReference>
<dbReference type="EnsemblBacteria" id="AAR35938">
    <property type="protein sequence ID" value="AAR35938"/>
    <property type="gene ID" value="GSU2565"/>
</dbReference>
<gene>
    <name evidence="8" type="ordered locus">GSU2565</name>
</gene>
<dbReference type="InterPro" id="IPR036097">
    <property type="entry name" value="HisK_dim/P_sf"/>
</dbReference>
<dbReference type="PANTHER" id="PTHR42878:SF15">
    <property type="entry name" value="BACTERIOPHYTOCHROME"/>
    <property type="match status" value="1"/>
</dbReference>
<reference evidence="8 9" key="2">
    <citation type="journal article" date="2012" name="BMC Genomics">
        <title>Comparative genomic analysis of Geobacter sulfurreducens KN400, a strain with enhanced capacity for extracellular electron transfer and electricity production.</title>
        <authorList>
            <person name="Butler J.E."/>
            <person name="Young N.D."/>
            <person name="Aklujkar M."/>
            <person name="Lovley D.R."/>
        </authorList>
    </citation>
    <scope>NUCLEOTIDE SEQUENCE [LARGE SCALE GENOMIC DNA]</scope>
    <source>
        <strain evidence="9">ATCC 51573 / DSM 12127 / PCA</strain>
    </source>
</reference>
<dbReference type="CDD" id="cd00082">
    <property type="entry name" value="HisKA"/>
    <property type="match status" value="1"/>
</dbReference>
<dbReference type="OrthoDB" id="5400848at2"/>
<evidence type="ECO:0000256" key="3">
    <source>
        <dbReference type="ARBA" id="ARBA00022553"/>
    </source>
</evidence>
<evidence type="ECO:0000256" key="6">
    <source>
        <dbReference type="SAM" id="Coils"/>
    </source>
</evidence>
<dbReference type="Gene3D" id="1.10.287.130">
    <property type="match status" value="1"/>
</dbReference>
<dbReference type="RefSeq" id="WP_010943202.1">
    <property type="nucleotide sequence ID" value="NC_002939.5"/>
</dbReference>
<dbReference type="STRING" id="243231.GSU2565"/>
<dbReference type="PATRIC" id="fig|243231.5.peg.2596"/>
<dbReference type="InterPro" id="IPR003594">
    <property type="entry name" value="HATPase_dom"/>
</dbReference>
<dbReference type="Proteomes" id="UP000000577">
    <property type="component" value="Chromosome"/>
</dbReference>
<name>Q74A26_GEOSL</name>
<dbReference type="GO" id="GO:0000156">
    <property type="term" value="F:phosphorelay response regulator activity"/>
    <property type="evidence" value="ECO:0000318"/>
    <property type="project" value="GO_Central"/>
</dbReference>
<dbReference type="InterPro" id="IPR004358">
    <property type="entry name" value="Sig_transdc_His_kin-like_C"/>
</dbReference>
<dbReference type="GO" id="GO:0030295">
    <property type="term" value="F:protein kinase activator activity"/>
    <property type="evidence" value="ECO:0000318"/>
    <property type="project" value="GO_Central"/>
</dbReference>
<proteinExistence type="predicted"/>